<keyword evidence="4" id="KW-0378">Hydrolase</keyword>
<evidence type="ECO:0000256" key="3">
    <source>
        <dbReference type="ARBA" id="ARBA00022679"/>
    </source>
</evidence>
<dbReference type="Gene3D" id="3.90.400.10">
    <property type="entry name" value="Oligo-1,6-glucosidase, Domain 2"/>
    <property type="match status" value="1"/>
</dbReference>
<gene>
    <name evidence="4" type="ORF">BW733_05145</name>
</gene>
<dbReference type="STRING" id="399497.BW733_05145"/>
<evidence type="ECO:0000313" key="4">
    <source>
        <dbReference type="EMBL" id="AQP52475.1"/>
    </source>
</evidence>
<evidence type="ECO:0000256" key="1">
    <source>
        <dbReference type="ARBA" id="ARBA00008452"/>
    </source>
</evidence>
<dbReference type="SUPFAM" id="SSF51445">
    <property type="entry name" value="(Trans)glycosidases"/>
    <property type="match status" value="1"/>
</dbReference>
<dbReference type="Proteomes" id="UP000188235">
    <property type="component" value="Chromosome"/>
</dbReference>
<dbReference type="OrthoDB" id="9805159at2"/>
<keyword evidence="4" id="KW-0326">Glycosidase</keyword>
<evidence type="ECO:0000313" key="5">
    <source>
        <dbReference type="Proteomes" id="UP000188235"/>
    </source>
</evidence>
<dbReference type="EMBL" id="CP019607">
    <property type="protein sequence ID" value="AQP52475.1"/>
    <property type="molecule type" value="Genomic_DNA"/>
</dbReference>
<comment type="similarity">
    <text evidence="1">Belongs to the glycosyl hydrolase 13 family. Sucrose phosphorylase subfamily.</text>
</comment>
<keyword evidence="2" id="KW-0328">Glycosyltransferase</keyword>
<name>A0A1Q2D2C9_9ACTN</name>
<protein>
    <submittedName>
        <fullName evidence="4">Glycosidase</fullName>
    </submittedName>
</protein>
<sequence>MGRHLPRDGVMLNAYPDSLDGTLAGLAAFVQRPEVAGAFRSLYLLPSVFNSDLDRGFSVIDYGLNDLLAKPADLEALAAAGLDLKFDFILNHASVLSPQFQDILARGERSPYNDFFIDWNAFWAGHGEMTPEGYIQPRADLIEHMFFRKPGLPLLMVRLPDGSEKPFWNTFYQEVRYPRVDAQDLMAAGLQYASADELATRVNATIADGGRPGNADFTGFEAWRDAVVDLVESRRTYLGQMDLNIKSHLVWTFYANTLARLAGYGAEIVRLDAFAYAPKEPGEKNFLNDPGTWDLLDQVKALADRHGVKLLPEIHARYEEGIHETIAAKGFLTYDFFLPGLLIHALETHSAERLLAWIGDIQAKGIKTVSMLGCHDGIPLLDLKGLLSDDEIESVIATVRGRGGYVKDLHGQKATYYQVNATYYSALGCDDASMLLARAIHLFMPGKPQVWYLDLFAGENNLAAVERAGSGGHKEINRTNLSADDLEAGLARPVVQRQIDLLRFRNTHPAFGWDAELTASGEGSMLMLEWSREGHTARLEADLATRAFRITADGTDLDSQG</sequence>
<dbReference type="KEGG" id="tfa:BW733_05145"/>
<proteinExistence type="inferred from homology"/>
<dbReference type="InterPro" id="IPR045857">
    <property type="entry name" value="O16G_dom_2"/>
</dbReference>
<accession>A0A1Q2D2C9</accession>
<dbReference type="GO" id="GO:0016798">
    <property type="term" value="F:hydrolase activity, acting on glycosyl bonds"/>
    <property type="evidence" value="ECO:0007669"/>
    <property type="project" value="UniProtKB-KW"/>
</dbReference>
<dbReference type="GO" id="GO:0016757">
    <property type="term" value="F:glycosyltransferase activity"/>
    <property type="evidence" value="ECO:0007669"/>
    <property type="project" value="UniProtKB-KW"/>
</dbReference>
<dbReference type="PANTHER" id="PTHR38784:SF1">
    <property type="entry name" value="SUCROSE PHOSPHORYLASE"/>
    <property type="match status" value="1"/>
</dbReference>
<dbReference type="Gene3D" id="3.20.20.80">
    <property type="entry name" value="Glycosidases"/>
    <property type="match status" value="1"/>
</dbReference>
<keyword evidence="5" id="KW-1185">Reference proteome</keyword>
<reference evidence="4 5" key="1">
    <citation type="journal article" date="2008" name="Int. J. Syst. Evol. Microbiol.">
        <title>Tessaracoccus flavescens sp. nov., isolated from marine sediment.</title>
        <authorList>
            <person name="Lee D.W."/>
            <person name="Lee S.D."/>
        </authorList>
    </citation>
    <scope>NUCLEOTIDE SEQUENCE [LARGE SCALE GENOMIC DNA]</scope>
    <source>
        <strain evidence="4 5">SST-39T</strain>
    </source>
</reference>
<organism evidence="4 5">
    <name type="scientific">Tessaracoccus flavescens</name>
    <dbReference type="NCBI Taxonomy" id="399497"/>
    <lineage>
        <taxon>Bacteria</taxon>
        <taxon>Bacillati</taxon>
        <taxon>Actinomycetota</taxon>
        <taxon>Actinomycetes</taxon>
        <taxon>Propionibacteriales</taxon>
        <taxon>Propionibacteriaceae</taxon>
        <taxon>Tessaracoccus</taxon>
    </lineage>
</organism>
<dbReference type="InterPro" id="IPR017853">
    <property type="entry name" value="GH"/>
</dbReference>
<dbReference type="AlphaFoldDB" id="A0A1Q2D2C9"/>
<keyword evidence="3" id="KW-0808">Transferase</keyword>
<dbReference type="PANTHER" id="PTHR38784">
    <property type="entry name" value="SUCROSE PHOSPHORYLASE"/>
    <property type="match status" value="1"/>
</dbReference>
<evidence type="ECO:0000256" key="2">
    <source>
        <dbReference type="ARBA" id="ARBA00022676"/>
    </source>
</evidence>